<dbReference type="RefSeq" id="WP_123770359.1">
    <property type="nucleotide sequence ID" value="NZ_RKQN01000002.1"/>
</dbReference>
<sequence>MIRRRRAIAALLLAAAATLAGCQRAPQLQPERGADAPARALELLLQDLRDNDLAGYARHAVPPALHGSLERAWREGRTLWPLTELPLHERLPGMLAALAAPDSERRLLATYRRQFAGADAELRSAAAALGLFAAQYLRTQDHGYSEDERAHYLQLVEAMRGWGQRAPLGDLRRAQRHVPRLAAAARLTGLGTGEARMRELGMAASLERLGPFAARFKQVLADYGLDLDATLDGAAVTLERQDGDRARLRLRYVLAGRAIEARLQAERRDGRWYLSDVLRHAEAEAARR</sequence>
<keyword evidence="3" id="KW-1185">Reference proteome</keyword>
<keyword evidence="1" id="KW-0732">Signal</keyword>
<evidence type="ECO:0000256" key="1">
    <source>
        <dbReference type="SAM" id="SignalP"/>
    </source>
</evidence>
<comment type="caution">
    <text evidence="2">The sequence shown here is derived from an EMBL/GenBank/DDBJ whole genome shotgun (WGS) entry which is preliminary data.</text>
</comment>
<feature type="chain" id="PRO_5017998708" description="Lipoprotein" evidence="1">
    <location>
        <begin position="21"/>
        <end position="288"/>
    </location>
</feature>
<dbReference type="EMBL" id="RKQN01000002">
    <property type="protein sequence ID" value="RPE80216.1"/>
    <property type="molecule type" value="Genomic_DNA"/>
</dbReference>
<gene>
    <name evidence="2" type="ORF">EDC50_2048</name>
</gene>
<accession>A0A3N4VB36</accession>
<dbReference type="OrthoDB" id="6194714at2"/>
<evidence type="ECO:0000313" key="3">
    <source>
        <dbReference type="Proteomes" id="UP000269708"/>
    </source>
</evidence>
<proteinExistence type="predicted"/>
<evidence type="ECO:0008006" key="4">
    <source>
        <dbReference type="Google" id="ProtNLM"/>
    </source>
</evidence>
<dbReference type="Proteomes" id="UP000269708">
    <property type="component" value="Unassembled WGS sequence"/>
</dbReference>
<reference evidence="2 3" key="1">
    <citation type="submission" date="2018-11" db="EMBL/GenBank/DDBJ databases">
        <title>Genomic Encyclopedia of Type Strains, Phase IV (KMG-IV): sequencing the most valuable type-strain genomes for metagenomic binning, comparative biology and taxonomic classification.</title>
        <authorList>
            <person name="Goeker M."/>
        </authorList>
    </citation>
    <scope>NUCLEOTIDE SEQUENCE [LARGE SCALE GENOMIC DNA]</scope>
    <source>
        <strain evidence="2 3">DSM 25623</strain>
    </source>
</reference>
<protein>
    <recommendedName>
        <fullName evidence="4">Lipoprotein</fullName>
    </recommendedName>
</protein>
<name>A0A3N4VB36_9GAMM</name>
<dbReference type="AlphaFoldDB" id="A0A3N4VB36"/>
<dbReference type="PROSITE" id="PS51257">
    <property type="entry name" value="PROKAR_LIPOPROTEIN"/>
    <property type="match status" value="1"/>
</dbReference>
<feature type="signal peptide" evidence="1">
    <location>
        <begin position="1"/>
        <end position="20"/>
    </location>
</feature>
<evidence type="ECO:0000313" key="2">
    <source>
        <dbReference type="EMBL" id="RPE80216.1"/>
    </source>
</evidence>
<organism evidence="2 3">
    <name type="scientific">Vulcaniibacterium tengchongense</name>
    <dbReference type="NCBI Taxonomy" id="1273429"/>
    <lineage>
        <taxon>Bacteria</taxon>
        <taxon>Pseudomonadati</taxon>
        <taxon>Pseudomonadota</taxon>
        <taxon>Gammaproteobacteria</taxon>
        <taxon>Lysobacterales</taxon>
        <taxon>Lysobacteraceae</taxon>
        <taxon>Vulcaniibacterium</taxon>
    </lineage>
</organism>